<dbReference type="Proteomes" id="UP000886101">
    <property type="component" value="Unassembled WGS sequence"/>
</dbReference>
<organism evidence="2">
    <name type="scientific">Thermodesulfatator atlanticus</name>
    <dbReference type="NCBI Taxonomy" id="501497"/>
    <lineage>
        <taxon>Bacteria</taxon>
        <taxon>Pseudomonadati</taxon>
        <taxon>Thermodesulfobacteriota</taxon>
        <taxon>Thermodesulfobacteria</taxon>
        <taxon>Thermodesulfobacteriales</taxon>
        <taxon>Thermodesulfatatoraceae</taxon>
        <taxon>Thermodesulfatator</taxon>
    </lineage>
</organism>
<name>A0A7V5P1F1_9BACT</name>
<feature type="coiled-coil region" evidence="1">
    <location>
        <begin position="50"/>
        <end position="112"/>
    </location>
</feature>
<comment type="caution">
    <text evidence="2">The sequence shown here is derived from an EMBL/GenBank/DDBJ whole genome shotgun (WGS) entry which is preliminary data.</text>
</comment>
<accession>A0A7V5P1F1</accession>
<reference evidence="2" key="1">
    <citation type="journal article" date="2020" name="mSystems">
        <title>Genome- and Community-Level Interaction Insights into Carbon Utilization and Element Cycling Functions of Hydrothermarchaeota in Hydrothermal Sediment.</title>
        <authorList>
            <person name="Zhou Z."/>
            <person name="Liu Y."/>
            <person name="Xu W."/>
            <person name="Pan J."/>
            <person name="Luo Z.H."/>
            <person name="Li M."/>
        </authorList>
    </citation>
    <scope>NUCLEOTIDE SEQUENCE [LARGE SCALE GENOMIC DNA]</scope>
    <source>
        <strain evidence="2">HyVt-533</strain>
    </source>
</reference>
<gene>
    <name evidence="2" type="ORF">ENJ96_09910</name>
</gene>
<evidence type="ECO:0000256" key="1">
    <source>
        <dbReference type="SAM" id="Coils"/>
    </source>
</evidence>
<dbReference type="AlphaFoldDB" id="A0A7V5P1F1"/>
<dbReference type="EMBL" id="DROK01000293">
    <property type="protein sequence ID" value="HHI98143.1"/>
    <property type="molecule type" value="Genomic_DNA"/>
</dbReference>
<evidence type="ECO:0000313" key="2">
    <source>
        <dbReference type="EMBL" id="HHI98143.1"/>
    </source>
</evidence>
<sequence>MKLKYLVLILGLLFSSESLAYTPKMHYFRLKHKRSLHVWYRRDLTFLDLRTQLVQTLREIRIHLARAEAEGLSPSEKSTLKGLESALEKEMLKAQENLKKLTQKLNAEIEKEKPSIDRYQEIVRKIQDVWENLLLKNFEIRQKVKEILRSD</sequence>
<dbReference type="Gene3D" id="1.20.120.1490">
    <property type="match status" value="1"/>
</dbReference>
<protein>
    <submittedName>
        <fullName evidence="2">Uncharacterized protein</fullName>
    </submittedName>
</protein>
<dbReference type="SUPFAM" id="SSF46966">
    <property type="entry name" value="Spectrin repeat"/>
    <property type="match status" value="1"/>
</dbReference>
<proteinExistence type="predicted"/>
<keyword evidence="1" id="KW-0175">Coiled coil</keyword>